<evidence type="ECO:0000313" key="4">
    <source>
        <dbReference type="EMBL" id="SDZ77474.1"/>
    </source>
</evidence>
<name>A0A1H3VTC0_9GAMM</name>
<reference evidence="5" key="1">
    <citation type="submission" date="2016-10" db="EMBL/GenBank/DDBJ databases">
        <authorList>
            <person name="Varghese N."/>
            <person name="Submissions S."/>
        </authorList>
    </citation>
    <scope>NUCLEOTIDE SEQUENCE [LARGE SCALE GENOMIC DNA]</scope>
    <source>
        <strain evidence="5">CGMCC 1.10657</strain>
    </source>
</reference>
<dbReference type="RefSeq" id="WP_091384120.1">
    <property type="nucleotide sequence ID" value="NZ_FNQO01000001.1"/>
</dbReference>
<evidence type="ECO:0000313" key="5">
    <source>
        <dbReference type="Proteomes" id="UP000198658"/>
    </source>
</evidence>
<evidence type="ECO:0000256" key="1">
    <source>
        <dbReference type="ARBA" id="ARBA00022679"/>
    </source>
</evidence>
<gene>
    <name evidence="4" type="ORF">SAMN05216562_0210</name>
</gene>
<evidence type="ECO:0000259" key="3">
    <source>
        <dbReference type="PROSITE" id="PS51186"/>
    </source>
</evidence>
<dbReference type="AlphaFoldDB" id="A0A1H3VTC0"/>
<organism evidence="4 5">
    <name type="scientific">Microbulbifer marinus</name>
    <dbReference type="NCBI Taxonomy" id="658218"/>
    <lineage>
        <taxon>Bacteria</taxon>
        <taxon>Pseudomonadati</taxon>
        <taxon>Pseudomonadota</taxon>
        <taxon>Gammaproteobacteria</taxon>
        <taxon>Cellvibrionales</taxon>
        <taxon>Microbulbiferaceae</taxon>
        <taxon>Microbulbifer</taxon>
    </lineage>
</organism>
<dbReference type="OrthoDB" id="5459937at2"/>
<accession>A0A1H3VTC0</accession>
<dbReference type="CDD" id="cd04301">
    <property type="entry name" value="NAT_SF"/>
    <property type="match status" value="1"/>
</dbReference>
<dbReference type="PROSITE" id="PS51186">
    <property type="entry name" value="GNAT"/>
    <property type="match status" value="1"/>
</dbReference>
<keyword evidence="5" id="KW-1185">Reference proteome</keyword>
<dbReference type="PANTHER" id="PTHR43072">
    <property type="entry name" value="N-ACETYLTRANSFERASE"/>
    <property type="match status" value="1"/>
</dbReference>
<dbReference type="InterPro" id="IPR016181">
    <property type="entry name" value="Acyl_CoA_acyltransferase"/>
</dbReference>
<feature type="domain" description="N-acetyltransferase" evidence="3">
    <location>
        <begin position="1"/>
        <end position="162"/>
    </location>
</feature>
<proteinExistence type="predicted"/>
<dbReference type="Pfam" id="PF13420">
    <property type="entry name" value="Acetyltransf_4"/>
    <property type="match status" value="1"/>
</dbReference>
<dbReference type="SUPFAM" id="SSF55729">
    <property type="entry name" value="Acyl-CoA N-acyltransferases (Nat)"/>
    <property type="match status" value="1"/>
</dbReference>
<dbReference type="PANTHER" id="PTHR43072:SF23">
    <property type="entry name" value="UPF0039 PROTEIN C11D3.02C"/>
    <property type="match status" value="1"/>
</dbReference>
<dbReference type="GO" id="GO:0016747">
    <property type="term" value="F:acyltransferase activity, transferring groups other than amino-acyl groups"/>
    <property type="evidence" value="ECO:0007669"/>
    <property type="project" value="InterPro"/>
</dbReference>
<dbReference type="NCBIfam" id="NF040504">
    <property type="entry name" value="resist_ArsN1b"/>
    <property type="match status" value="1"/>
</dbReference>
<protein>
    <submittedName>
        <fullName evidence="4">Phosphinothricin acetyltransferase</fullName>
    </submittedName>
</protein>
<keyword evidence="2" id="KW-0012">Acyltransferase</keyword>
<dbReference type="EMBL" id="FNQO01000001">
    <property type="protein sequence ID" value="SDZ77474.1"/>
    <property type="molecule type" value="Genomic_DNA"/>
</dbReference>
<evidence type="ECO:0000256" key="2">
    <source>
        <dbReference type="ARBA" id="ARBA00023315"/>
    </source>
</evidence>
<dbReference type="InterPro" id="IPR000182">
    <property type="entry name" value="GNAT_dom"/>
</dbReference>
<sequence length="166" mass="18576">MIRFAQPDDAEQIADIYNHYIRNTVATFETEPVSGSEMAGRITDVAANGLPWLVAEGESGISGYAYATPWRSRAAYRRSVEASVYLHTDARGRGLGSILYRALFDELKQRSIHAVICGIALPNTASVALHEKFGMEKVAHFKEVGFKFDRWIDVGYWQCLLEPDAF</sequence>
<dbReference type="STRING" id="658218.SAMN05216562_0210"/>
<dbReference type="Gene3D" id="3.40.630.30">
    <property type="match status" value="1"/>
</dbReference>
<keyword evidence="1 4" id="KW-0808">Transferase</keyword>
<dbReference type="Proteomes" id="UP000198658">
    <property type="component" value="Unassembled WGS sequence"/>
</dbReference>